<dbReference type="Proteomes" id="UP000234329">
    <property type="component" value="Unassembled WGS sequence"/>
</dbReference>
<reference evidence="1 2" key="1">
    <citation type="submission" date="2017-03" db="EMBL/GenBank/DDBJ databases">
        <title>Draft genime sequence of the acidophilic sulfur-oxidizing bacterium Acidithiobacillus sp. SH, isolated from seawater.</title>
        <authorList>
            <person name="Sharmin S."/>
            <person name="Tokuhisa M."/>
            <person name="Kanao T."/>
            <person name="Kamimura K."/>
        </authorList>
    </citation>
    <scope>NUCLEOTIDE SEQUENCE [LARGE SCALE GENOMIC DNA]</scope>
    <source>
        <strain evidence="1 2">SH</strain>
    </source>
</reference>
<comment type="caution">
    <text evidence="1">The sequence shown here is derived from an EMBL/GenBank/DDBJ whole genome shotgun (WGS) entry which is preliminary data.</text>
</comment>
<accession>A0A2I1DPP7</accession>
<dbReference type="RefSeq" id="WP_101536792.1">
    <property type="nucleotide sequence ID" value="NZ_MXAV01000006.1"/>
</dbReference>
<gene>
    <name evidence="1" type="ORF">B1757_02350</name>
</gene>
<sequence length="206" mass="23964">MGVPVETHDTQHHKRISRTQQYFSTRREWLLPDILINPIGTLVIWEDGWKTAPWLESFMQAVRDIMEYDDLRTMISLPIRQNVAEYWDLVMLTSGLSNYFGIRSKPTLWPMQPPVSSILAMDQVAWPGKIKPELYIDCIPERMIETLKMAVELPEKVIYWRPSQKNIQAMESFDVVWNDVETDLLDFPEVKFAGQPEDVIAILGGK</sequence>
<dbReference type="OrthoDB" id="5298459at2"/>
<protein>
    <submittedName>
        <fullName evidence="1">Uncharacterized protein</fullName>
    </submittedName>
</protein>
<proteinExistence type="predicted"/>
<dbReference type="EMBL" id="MXAV01000006">
    <property type="protein sequence ID" value="PKY11822.1"/>
    <property type="molecule type" value="Genomic_DNA"/>
</dbReference>
<dbReference type="AlphaFoldDB" id="A0A2I1DPP7"/>
<name>A0A2I1DPP7_9PROT</name>
<evidence type="ECO:0000313" key="1">
    <source>
        <dbReference type="EMBL" id="PKY11822.1"/>
    </source>
</evidence>
<keyword evidence="2" id="KW-1185">Reference proteome</keyword>
<evidence type="ECO:0000313" key="2">
    <source>
        <dbReference type="Proteomes" id="UP000234329"/>
    </source>
</evidence>
<dbReference type="InParanoid" id="A0A2I1DPP7"/>
<organism evidence="1 2">
    <name type="scientific">Acidithiobacillus marinus</name>
    <dbReference type="NCBI Taxonomy" id="187490"/>
    <lineage>
        <taxon>Bacteria</taxon>
        <taxon>Pseudomonadati</taxon>
        <taxon>Pseudomonadota</taxon>
        <taxon>Acidithiobacillia</taxon>
        <taxon>Acidithiobacillales</taxon>
        <taxon>Acidithiobacillaceae</taxon>
        <taxon>Acidithiobacillus</taxon>
    </lineage>
</organism>